<dbReference type="Proteomes" id="UP001651158">
    <property type="component" value="Unassembled WGS sequence"/>
</dbReference>
<proteinExistence type="predicted"/>
<dbReference type="EMBL" id="JAKROA010000015">
    <property type="protein sequence ID" value="KAL5103855.1"/>
    <property type="molecule type" value="Genomic_DNA"/>
</dbReference>
<comment type="caution">
    <text evidence="1">The sequence shown here is derived from an EMBL/GenBank/DDBJ whole genome shotgun (WGS) entry which is preliminary data.</text>
</comment>
<sequence length="94" mass="10926">MHPCFLLHCRRYFKGCRFYRRREIALPPPPSSKVCSFDYRPSSLCYSSPFFHPALHFARLGGGTEELEKGRIGDTSTSALHCFLRLFRVRLETV</sequence>
<protein>
    <submittedName>
        <fullName evidence="1">Uncharacterized protein</fullName>
    </submittedName>
</protein>
<evidence type="ECO:0000313" key="1">
    <source>
        <dbReference type="EMBL" id="KAL5103855.1"/>
    </source>
</evidence>
<name>A0ABR4Q3A6_9CEST</name>
<gene>
    <name evidence="1" type="ORF">TcWFU_002366</name>
</gene>
<organism evidence="1 2">
    <name type="scientific">Taenia crassiceps</name>
    <dbReference type="NCBI Taxonomy" id="6207"/>
    <lineage>
        <taxon>Eukaryota</taxon>
        <taxon>Metazoa</taxon>
        <taxon>Spiralia</taxon>
        <taxon>Lophotrochozoa</taxon>
        <taxon>Platyhelminthes</taxon>
        <taxon>Cestoda</taxon>
        <taxon>Eucestoda</taxon>
        <taxon>Cyclophyllidea</taxon>
        <taxon>Taeniidae</taxon>
        <taxon>Taenia</taxon>
    </lineage>
</organism>
<evidence type="ECO:0000313" key="2">
    <source>
        <dbReference type="Proteomes" id="UP001651158"/>
    </source>
</evidence>
<reference evidence="1 2" key="1">
    <citation type="journal article" date="2022" name="Front. Cell. Infect. Microbiol.">
        <title>The Genomes of Two Strains of Taenia crassiceps the Animal Model for the Study of Human Cysticercosis.</title>
        <authorList>
            <person name="Bobes R.J."/>
            <person name="Estrada K."/>
            <person name="Rios-Valencia D.G."/>
            <person name="Calderon-Gallegos A."/>
            <person name="de la Torre P."/>
            <person name="Carrero J.C."/>
            <person name="Sanchez-Flores A."/>
            <person name="Laclette J.P."/>
        </authorList>
    </citation>
    <scope>NUCLEOTIDE SEQUENCE [LARGE SCALE GENOMIC DNA]</scope>
    <source>
        <strain evidence="1">WFUcys</strain>
    </source>
</reference>
<accession>A0ABR4Q3A6</accession>
<keyword evidence="2" id="KW-1185">Reference proteome</keyword>